<dbReference type="InParanoid" id="A0A0L0HLC8"/>
<protein>
    <recommendedName>
        <fullName evidence="3">Conserved oligomeric Golgi complex subunit 4</fullName>
    </recommendedName>
    <alternativeName>
        <fullName evidence="8">Component of oligomeric Golgi complex 4</fullName>
    </alternativeName>
</protein>
<dbReference type="AlphaFoldDB" id="A0A0L0HLC8"/>
<dbReference type="STRING" id="645134.A0A0L0HLC8"/>
<evidence type="ECO:0000256" key="8">
    <source>
        <dbReference type="ARBA" id="ARBA00031340"/>
    </source>
</evidence>
<keyword evidence="7" id="KW-0472">Membrane</keyword>
<feature type="non-terminal residue" evidence="10">
    <location>
        <position position="1"/>
    </location>
</feature>
<proteinExistence type="inferred from homology"/>
<dbReference type="GeneID" id="27687006"/>
<organism evidence="10 11">
    <name type="scientific">Spizellomyces punctatus (strain DAOM BR117)</name>
    <dbReference type="NCBI Taxonomy" id="645134"/>
    <lineage>
        <taxon>Eukaryota</taxon>
        <taxon>Fungi</taxon>
        <taxon>Fungi incertae sedis</taxon>
        <taxon>Chytridiomycota</taxon>
        <taxon>Chytridiomycota incertae sedis</taxon>
        <taxon>Chytridiomycetes</taxon>
        <taxon>Spizellomycetales</taxon>
        <taxon>Spizellomycetaceae</taxon>
        <taxon>Spizellomyces</taxon>
    </lineage>
</organism>
<feature type="domain" description="COG4 transport protein middle alpha-helical bundle" evidence="9">
    <location>
        <begin position="206"/>
        <end position="518"/>
    </location>
</feature>
<reference evidence="10 11" key="1">
    <citation type="submission" date="2009-08" db="EMBL/GenBank/DDBJ databases">
        <title>The Genome Sequence of Spizellomyces punctatus strain DAOM BR117.</title>
        <authorList>
            <consortium name="The Broad Institute Genome Sequencing Platform"/>
            <person name="Russ C."/>
            <person name="Cuomo C."/>
            <person name="Shea T."/>
            <person name="Young S.K."/>
            <person name="Zeng Q."/>
            <person name="Koehrsen M."/>
            <person name="Haas B."/>
            <person name="Borodovsky M."/>
            <person name="Guigo R."/>
            <person name="Alvarado L."/>
            <person name="Berlin A."/>
            <person name="Bochicchio J."/>
            <person name="Borenstein D."/>
            <person name="Chapman S."/>
            <person name="Chen Z."/>
            <person name="Engels R."/>
            <person name="Freedman E."/>
            <person name="Gellesch M."/>
            <person name="Goldberg J."/>
            <person name="Griggs A."/>
            <person name="Gujja S."/>
            <person name="Heiman D."/>
            <person name="Hepburn T."/>
            <person name="Howarth C."/>
            <person name="Jen D."/>
            <person name="Larson L."/>
            <person name="Lewis B."/>
            <person name="Mehta T."/>
            <person name="Park D."/>
            <person name="Pearson M."/>
            <person name="Roberts A."/>
            <person name="Saif S."/>
            <person name="Shenoy N."/>
            <person name="Sisk P."/>
            <person name="Stolte C."/>
            <person name="Sykes S."/>
            <person name="Thomson T."/>
            <person name="Walk T."/>
            <person name="White J."/>
            <person name="Yandava C."/>
            <person name="Burger G."/>
            <person name="Gray M.W."/>
            <person name="Holland P.W.H."/>
            <person name="King N."/>
            <person name="Lang F.B.F."/>
            <person name="Roger A.J."/>
            <person name="Ruiz-Trillo I."/>
            <person name="Lander E."/>
            <person name="Nusbaum C."/>
        </authorList>
    </citation>
    <scope>NUCLEOTIDE SEQUENCE [LARGE SCALE GENOMIC DNA]</scope>
    <source>
        <strain evidence="10 11">DAOM BR117</strain>
    </source>
</reference>
<evidence type="ECO:0000259" key="9">
    <source>
        <dbReference type="SMART" id="SM00762"/>
    </source>
</evidence>
<dbReference type="Gene3D" id="1.10.287.1060">
    <property type="entry name" value="ESAT-6-like"/>
    <property type="match status" value="1"/>
</dbReference>
<dbReference type="GO" id="GO:0000139">
    <property type="term" value="C:Golgi membrane"/>
    <property type="evidence" value="ECO:0007669"/>
    <property type="project" value="UniProtKB-SubCell"/>
</dbReference>
<dbReference type="OrthoDB" id="47059at2759"/>
<dbReference type="InterPro" id="IPR048680">
    <property type="entry name" value="COG4_N"/>
</dbReference>
<dbReference type="OMA" id="YGAMALE"/>
<keyword evidence="5" id="KW-0653">Protein transport</keyword>
<keyword evidence="11" id="KW-1185">Reference proteome</keyword>
<sequence>MADANDFPRQPVPALTHVATPKKSKDLPVVMQLEQLQQLVDINDIQMQLRFLLEEETEVDLTLDNLMKGRADLENHLKALDSMRSEIGSLRNDATSLLTVLSETSTLAERISGKVRQLDLEQSRVKDTMGLVEDIQELKKCAGGVEEALNTGDYELAGHYICRYLSYDPTVVEKIFSGDAADNLYFSGTTSFDDAIQPGRTPLEVLKNAQQSLKDKAMDEFDNAVQAGNEENILRYFKIFPLVGHHEVGLDKFSAYICGSISRQCQDNMRESADRPQFYAGLLTRLFETIAMVVDRQEAMVDSTYGPGTMLRVIQRLQREADIQSSIILNSFTEKRQLQRKLGEVARYEESARKKLKQPPTESFLEPREVDGILSEIALISQKTRIFNRFLHVRAEAEITKLHETPLKHSDWATNLDGEGDGLVKVSKLDELTQRLMDNYVSLEEYFIRRSIEKALSIDTYDKNDLTSSCVEDVFFILKTCTRRALSTSDSNCICAIINGIGKILELDYINVFQKRSGSAFTSTETKEGKDRPGFMIYLNNIDISCDYVMKLAEELDVEVEHLFGSNDDLSLEKIRSCLAVLSEYAGSFRNILKTWIDNLFKQQIKPRLRSALHQAYADIKYVLTDDEYAAQEADEYFVKRFVAGLGKIIRPYQKSYSEWNYNQTMIFLIDYVAKDWERYLYENLKFNQFGALLFDKDLRAVSSYLSSVTQWPTRDRFTRLNQISTLLNLDNLMEIYDMWGKSGPITWRLTLKDVRKVLALRVEFSADDIAKLKL</sequence>
<dbReference type="Pfam" id="PF20662">
    <property type="entry name" value="COG4_C"/>
    <property type="match status" value="1"/>
</dbReference>
<keyword evidence="4" id="KW-0813">Transport</keyword>
<dbReference type="Pfam" id="PF20663">
    <property type="entry name" value="COG4_N"/>
    <property type="match status" value="1"/>
</dbReference>
<dbReference type="FunCoup" id="A0A0L0HLC8">
    <property type="interactions" value="573"/>
</dbReference>
<accession>A0A0L0HLC8</accession>
<dbReference type="Proteomes" id="UP000053201">
    <property type="component" value="Unassembled WGS sequence"/>
</dbReference>
<dbReference type="InterPro" id="IPR048684">
    <property type="entry name" value="COG4_C"/>
</dbReference>
<evidence type="ECO:0000313" key="11">
    <source>
        <dbReference type="Proteomes" id="UP000053201"/>
    </source>
</evidence>
<evidence type="ECO:0000313" key="10">
    <source>
        <dbReference type="EMBL" id="KND01700.1"/>
    </source>
</evidence>
<evidence type="ECO:0000256" key="5">
    <source>
        <dbReference type="ARBA" id="ARBA00022927"/>
    </source>
</evidence>
<dbReference type="eggNOG" id="KOG0412">
    <property type="taxonomic scope" value="Eukaryota"/>
</dbReference>
<dbReference type="InterPro" id="IPR048682">
    <property type="entry name" value="COG4"/>
</dbReference>
<evidence type="ECO:0000256" key="6">
    <source>
        <dbReference type="ARBA" id="ARBA00023034"/>
    </source>
</evidence>
<evidence type="ECO:0000256" key="4">
    <source>
        <dbReference type="ARBA" id="ARBA00022448"/>
    </source>
</evidence>
<evidence type="ECO:0000256" key="1">
    <source>
        <dbReference type="ARBA" id="ARBA00004395"/>
    </source>
</evidence>
<dbReference type="SMART" id="SM00762">
    <property type="entry name" value="Cog4"/>
    <property type="match status" value="1"/>
</dbReference>
<dbReference type="EMBL" id="KQ257454">
    <property type="protein sequence ID" value="KND01700.1"/>
    <property type="molecule type" value="Genomic_DNA"/>
</dbReference>
<dbReference type="GO" id="GO:0015031">
    <property type="term" value="P:protein transport"/>
    <property type="evidence" value="ECO:0007669"/>
    <property type="project" value="UniProtKB-KW"/>
</dbReference>
<dbReference type="PANTHER" id="PTHR24016:SF0">
    <property type="entry name" value="CONSERVED OLIGOMERIC GOLGI COMPLEX SUBUNIT 4"/>
    <property type="match status" value="1"/>
</dbReference>
<gene>
    <name evidence="10" type="ORF">SPPG_03495</name>
</gene>
<comment type="similarity">
    <text evidence="2">Belongs to the COG4 family.</text>
</comment>
<dbReference type="Pfam" id="PF08318">
    <property type="entry name" value="COG4_m"/>
    <property type="match status" value="1"/>
</dbReference>
<dbReference type="RefSeq" id="XP_016609739.1">
    <property type="nucleotide sequence ID" value="XM_016751758.1"/>
</dbReference>
<evidence type="ECO:0000256" key="2">
    <source>
        <dbReference type="ARBA" id="ARBA00009215"/>
    </source>
</evidence>
<dbReference type="VEuPathDB" id="FungiDB:SPPG_03495"/>
<dbReference type="Gene3D" id="1.20.58.1970">
    <property type="match status" value="1"/>
</dbReference>
<comment type="subcellular location">
    <subcellularLocation>
        <location evidence="1">Golgi apparatus membrane</location>
        <topology evidence="1">Peripheral membrane protein</topology>
    </subcellularLocation>
</comment>
<dbReference type="InterPro" id="IPR013167">
    <property type="entry name" value="COG4_M"/>
</dbReference>
<keyword evidence="6" id="KW-0333">Golgi apparatus</keyword>
<name>A0A0L0HLC8_SPIPD</name>
<dbReference type="PANTHER" id="PTHR24016">
    <property type="entry name" value="CONSERVED OLIGOMERIC GOLGI COMPLEX SUBUNIT 4"/>
    <property type="match status" value="1"/>
</dbReference>
<evidence type="ECO:0000256" key="3">
    <source>
        <dbReference type="ARBA" id="ARBA00020975"/>
    </source>
</evidence>
<evidence type="ECO:0000256" key="7">
    <source>
        <dbReference type="ARBA" id="ARBA00023136"/>
    </source>
</evidence>